<dbReference type="InterPro" id="IPR018490">
    <property type="entry name" value="cNMP-bd_dom_sf"/>
</dbReference>
<dbReference type="SUPFAM" id="SSF51206">
    <property type="entry name" value="cAMP-binding domain-like"/>
    <property type="match status" value="1"/>
</dbReference>
<dbReference type="InterPro" id="IPR050818">
    <property type="entry name" value="KCNH_animal-type"/>
</dbReference>
<evidence type="ECO:0000256" key="8">
    <source>
        <dbReference type="ARBA" id="ARBA00022958"/>
    </source>
</evidence>
<comment type="subcellular location">
    <subcellularLocation>
        <location evidence="1">Membrane</location>
        <topology evidence="1">Multi-pass membrane protein</topology>
    </subcellularLocation>
</comment>
<feature type="compositionally biased region" description="Polar residues" evidence="14">
    <location>
        <begin position="939"/>
        <end position="958"/>
    </location>
</feature>
<dbReference type="PRINTS" id="PR01463">
    <property type="entry name" value="EAGCHANLFMLY"/>
</dbReference>
<dbReference type="SUPFAM" id="SSF81324">
    <property type="entry name" value="Voltage-gated potassium channels"/>
    <property type="match status" value="1"/>
</dbReference>
<keyword evidence="9 15" id="KW-1133">Transmembrane helix</keyword>
<dbReference type="InterPro" id="IPR003938">
    <property type="entry name" value="K_chnl_volt-dep_EAG/ELK/ERG"/>
</dbReference>
<feature type="transmembrane region" description="Helical" evidence="15">
    <location>
        <begin position="346"/>
        <end position="368"/>
    </location>
</feature>
<dbReference type="Gene3D" id="3.30.450.20">
    <property type="entry name" value="PAS domain"/>
    <property type="match status" value="1"/>
</dbReference>
<dbReference type="InterPro" id="IPR014710">
    <property type="entry name" value="RmlC-like_jellyroll"/>
</dbReference>
<dbReference type="Gene3D" id="1.10.1200.260">
    <property type="match status" value="1"/>
</dbReference>
<keyword evidence="6" id="KW-0631">Potassium channel</keyword>
<evidence type="ECO:0000256" key="5">
    <source>
        <dbReference type="ARBA" id="ARBA00022692"/>
    </source>
</evidence>
<evidence type="ECO:0000256" key="3">
    <source>
        <dbReference type="ARBA" id="ARBA00022538"/>
    </source>
</evidence>
<dbReference type="GO" id="GO:0005249">
    <property type="term" value="F:voltage-gated potassium channel activity"/>
    <property type="evidence" value="ECO:0007669"/>
    <property type="project" value="InterPro"/>
</dbReference>
<evidence type="ECO:0000256" key="7">
    <source>
        <dbReference type="ARBA" id="ARBA00022882"/>
    </source>
</evidence>
<keyword evidence="5 15" id="KW-0812">Transmembrane</keyword>
<keyword evidence="13" id="KW-0407">Ion channel</keyword>
<dbReference type="EMBL" id="MG973393">
    <property type="protein sequence ID" value="AWJ68246.1"/>
    <property type="molecule type" value="mRNA"/>
</dbReference>
<feature type="region of interest" description="Disordered" evidence="14">
    <location>
        <begin position="779"/>
        <end position="804"/>
    </location>
</feature>
<feature type="transmembrane region" description="Helical" evidence="15">
    <location>
        <begin position="466"/>
        <end position="486"/>
    </location>
</feature>
<feature type="transmembrane region" description="Helical" evidence="15">
    <location>
        <begin position="218"/>
        <end position="240"/>
    </location>
</feature>
<keyword evidence="3" id="KW-0633">Potassium transport</keyword>
<dbReference type="SMART" id="SM00100">
    <property type="entry name" value="cNMP"/>
    <property type="match status" value="1"/>
</dbReference>
<evidence type="ECO:0000256" key="2">
    <source>
        <dbReference type="ARBA" id="ARBA00022448"/>
    </source>
</evidence>
<evidence type="ECO:0000256" key="14">
    <source>
        <dbReference type="SAM" id="MobiDB-lite"/>
    </source>
</evidence>
<dbReference type="InterPro" id="IPR000595">
    <property type="entry name" value="cNMP-bd_dom"/>
</dbReference>
<dbReference type="PROSITE" id="PS50042">
    <property type="entry name" value="CNMP_BINDING_3"/>
    <property type="match status" value="1"/>
</dbReference>
<dbReference type="Gene3D" id="1.10.287.70">
    <property type="match status" value="1"/>
</dbReference>
<evidence type="ECO:0000256" key="6">
    <source>
        <dbReference type="ARBA" id="ARBA00022826"/>
    </source>
</evidence>
<dbReference type="InterPro" id="IPR035965">
    <property type="entry name" value="PAS-like_dom_sf"/>
</dbReference>
<accession>A0A2S1WM68</accession>
<evidence type="ECO:0000256" key="4">
    <source>
        <dbReference type="ARBA" id="ARBA00022553"/>
    </source>
</evidence>
<evidence type="ECO:0000256" key="11">
    <source>
        <dbReference type="ARBA" id="ARBA00023136"/>
    </source>
</evidence>
<dbReference type="Pfam" id="PF00520">
    <property type="entry name" value="Ion_trans"/>
    <property type="match status" value="1"/>
</dbReference>
<dbReference type="CDD" id="cd00038">
    <property type="entry name" value="CAP_ED"/>
    <property type="match status" value="1"/>
</dbReference>
<dbReference type="AlphaFoldDB" id="A0A2S1WM68"/>
<dbReference type="PANTHER" id="PTHR10217">
    <property type="entry name" value="VOLTAGE AND LIGAND GATED POTASSIUM CHANNEL"/>
    <property type="match status" value="1"/>
</dbReference>
<sequence>MRSTRGLVAPQNTFLESIARNFAGQSDYFLLANARIVDYPIVYCSEGFTRLTGYVQSEVLQKSATCKFMYGVLTSEESKVALQEAISSNKKQRFGMIVYRKNKFGGPLCLMVHTSPVRNSEDTVVLILMFFYDFSNIPSALNGEKSLDSFVVESGLQGGNCQSFLSTLRSFVGFKNNNKVVPISTFMEESTPQYRPEPPTTLPQILLHYSLFRNVWEWIILVLTLSSAIMVPYSVCFPVGAPADDVVMMVTDAVVDVVFFTDLVLNFHTTFVDDSGQVVSRPELIRNRYLKTWFFPDLISSLPYDVLYAIPSFNGGPSHDVKLLRLFRLVRIARTVGRFAEYGQALLLLLMLAFLLVSHWFACVWFLVGYHETCILIDKYSWLYRLSQDIGQNYTVTFVQSSVKMSMDLLDWKSFRDNTSYNIQEYTITDGPSNFMSYVTALYFVLTSLNSVGFGNVCATTTLEKFVCCLVMIFGAILYASIFGNVTTVFQQLYMSTGMFHEMLNSIKEFMKINNIPLSLNERVLDYVVSTWSVNKGVDQTKVLSYCPNDMRADICIHLNRKVFEENPAFRLASEGCLRALAVHFTMMHNAPSDFICHQGESLSAVGFVASGTLEVIQDDEIIAILGPGDVFGDPLCREATAQCSASVRCLTYCDLHVISREHLAQILNFHQAFAQSFSRNLIFTCNLRSRFIFRKIQDVKKEKELKEREKDEESRTQPLRKLLASRLKRQNSANQKLDLNNRVEGNFSVQNNFFFQHNLNSKGRNSISYDPKEFNSIKEEQAEQPSNEASKEKNEISQQTLNSRGAPKLRWLERGSVSLAKNYCGEKMTNLEKESILLDTSAVMDTMRKTRKLEGKNLLIGEENKSGEVTCFEASLKPPLSLVDQMNLVQVLTKLKVDMKDERESITRRMLEVESNISHVISVLLLNMNEQREDRDQSNNFSCRNESSEPSNLNSIPENHKILTAMNQDLDLL</sequence>
<dbReference type="CDD" id="cd00130">
    <property type="entry name" value="PAS"/>
    <property type="match status" value="1"/>
</dbReference>
<dbReference type="PANTHER" id="PTHR10217:SF435">
    <property type="entry name" value="POTASSIUM VOLTAGE-GATED CHANNEL PROTEIN EAG"/>
    <property type="match status" value="1"/>
</dbReference>
<dbReference type="GO" id="GO:0042391">
    <property type="term" value="P:regulation of membrane potential"/>
    <property type="evidence" value="ECO:0007669"/>
    <property type="project" value="TreeGrafter"/>
</dbReference>
<evidence type="ECO:0000256" key="10">
    <source>
        <dbReference type="ARBA" id="ARBA00023065"/>
    </source>
</evidence>
<evidence type="ECO:0000256" key="13">
    <source>
        <dbReference type="ARBA" id="ARBA00023303"/>
    </source>
</evidence>
<keyword evidence="8" id="KW-0630">Potassium</keyword>
<reference evidence="17" key="1">
    <citation type="submission" date="2018-02" db="EMBL/GenBank/DDBJ databases">
        <title>Hirudo verbana central nervous system transcriptome analysis of ion channel and receptor content.</title>
        <authorList>
            <person name="Northcutt A.J."/>
            <person name="Schulz D.J."/>
            <person name="Mesce K.A."/>
        </authorList>
    </citation>
    <scope>NUCLEOTIDE SEQUENCE</scope>
</reference>
<keyword evidence="12" id="KW-0325">Glycoprotein</keyword>
<feature type="region of interest" description="Disordered" evidence="14">
    <location>
        <begin position="936"/>
        <end position="961"/>
    </location>
</feature>
<feature type="domain" description="Cyclic nucleotide-binding" evidence="16">
    <location>
        <begin position="569"/>
        <end position="668"/>
    </location>
</feature>
<keyword evidence="2" id="KW-0813">Transport</keyword>
<evidence type="ECO:0000256" key="1">
    <source>
        <dbReference type="ARBA" id="ARBA00004141"/>
    </source>
</evidence>
<protein>
    <submittedName>
        <fullName evidence="17">Putative potassium voltage-gated channel KCNH 3</fullName>
    </submittedName>
</protein>
<dbReference type="InterPro" id="IPR005821">
    <property type="entry name" value="Ion_trans_dom"/>
</dbReference>
<dbReference type="SUPFAM" id="SSF55785">
    <property type="entry name" value="PYP-like sensor domain (PAS domain)"/>
    <property type="match status" value="1"/>
</dbReference>
<name>A0A2S1WM68_9ANNE</name>
<organism evidence="17">
    <name type="scientific">Hirudo verbana</name>
    <dbReference type="NCBI Taxonomy" id="311461"/>
    <lineage>
        <taxon>Eukaryota</taxon>
        <taxon>Metazoa</taxon>
        <taxon>Spiralia</taxon>
        <taxon>Lophotrochozoa</taxon>
        <taxon>Annelida</taxon>
        <taxon>Clitellata</taxon>
        <taxon>Hirudinea</taxon>
        <taxon>Hirudinida</taxon>
        <taxon>Hirudiniformes</taxon>
        <taxon>Hirudinidae</taxon>
        <taxon>Hirudo</taxon>
    </lineage>
</organism>
<keyword evidence="10" id="KW-0406">Ion transport</keyword>
<evidence type="ECO:0000259" key="16">
    <source>
        <dbReference type="PROSITE" id="PS50042"/>
    </source>
</evidence>
<dbReference type="PRINTS" id="PR01464">
    <property type="entry name" value="EAGCHANNEL"/>
</dbReference>
<evidence type="ECO:0000256" key="9">
    <source>
        <dbReference type="ARBA" id="ARBA00022989"/>
    </source>
</evidence>
<keyword evidence="7" id="KW-0851">Voltage-gated channel</keyword>
<evidence type="ECO:0000256" key="15">
    <source>
        <dbReference type="SAM" id="Phobius"/>
    </source>
</evidence>
<dbReference type="Pfam" id="PF13426">
    <property type="entry name" value="PAS_9"/>
    <property type="match status" value="1"/>
</dbReference>
<dbReference type="InterPro" id="IPR000014">
    <property type="entry name" value="PAS"/>
</dbReference>
<keyword evidence="11 15" id="KW-0472">Membrane</keyword>
<dbReference type="Gene3D" id="2.60.120.10">
    <property type="entry name" value="Jelly Rolls"/>
    <property type="match status" value="1"/>
</dbReference>
<dbReference type="Pfam" id="PF00027">
    <property type="entry name" value="cNMP_binding"/>
    <property type="match status" value="1"/>
</dbReference>
<keyword evidence="4" id="KW-0597">Phosphoprotein</keyword>
<evidence type="ECO:0000313" key="17">
    <source>
        <dbReference type="EMBL" id="AWJ68246.1"/>
    </source>
</evidence>
<feature type="transmembrane region" description="Helical" evidence="15">
    <location>
        <begin position="435"/>
        <end position="454"/>
    </location>
</feature>
<evidence type="ECO:0000256" key="12">
    <source>
        <dbReference type="ARBA" id="ARBA00023180"/>
    </source>
</evidence>
<dbReference type="FunFam" id="1.10.1200.260:FF:000003">
    <property type="entry name" value="Potassium voltage-gated channel subfamily H member 1"/>
    <property type="match status" value="1"/>
</dbReference>
<proteinExistence type="evidence at transcript level"/>
<dbReference type="FunFam" id="2.60.120.10:FF:000222">
    <property type="entry name" value="Predicted protein"/>
    <property type="match status" value="1"/>
</dbReference>
<dbReference type="InterPro" id="IPR003949">
    <property type="entry name" value="K_chnl_volt-dep_EAG"/>
</dbReference>
<dbReference type="GO" id="GO:0008076">
    <property type="term" value="C:voltage-gated potassium channel complex"/>
    <property type="evidence" value="ECO:0007669"/>
    <property type="project" value="TreeGrafter"/>
</dbReference>